<name>A0A1I7ZE05_9BILA</name>
<reference evidence="3" key="1">
    <citation type="submission" date="2016-11" db="UniProtKB">
        <authorList>
            <consortium name="WormBaseParasite"/>
        </authorList>
    </citation>
    <scope>IDENTIFICATION</scope>
</reference>
<evidence type="ECO:0000256" key="1">
    <source>
        <dbReference type="SAM" id="MobiDB-lite"/>
    </source>
</evidence>
<accession>A0A1I7ZE05</accession>
<dbReference type="AlphaFoldDB" id="A0A1I7ZE05"/>
<organism evidence="2 3">
    <name type="scientific">Steinernema glaseri</name>
    <dbReference type="NCBI Taxonomy" id="37863"/>
    <lineage>
        <taxon>Eukaryota</taxon>
        <taxon>Metazoa</taxon>
        <taxon>Ecdysozoa</taxon>
        <taxon>Nematoda</taxon>
        <taxon>Chromadorea</taxon>
        <taxon>Rhabditida</taxon>
        <taxon>Tylenchina</taxon>
        <taxon>Panagrolaimomorpha</taxon>
        <taxon>Strongyloidoidea</taxon>
        <taxon>Steinernematidae</taxon>
        <taxon>Steinernema</taxon>
    </lineage>
</organism>
<dbReference type="Proteomes" id="UP000095287">
    <property type="component" value="Unplaced"/>
</dbReference>
<feature type="region of interest" description="Disordered" evidence="1">
    <location>
        <begin position="101"/>
        <end position="136"/>
    </location>
</feature>
<evidence type="ECO:0000313" key="3">
    <source>
        <dbReference type="WBParaSite" id="L893_g25592.t1"/>
    </source>
</evidence>
<feature type="compositionally biased region" description="Polar residues" evidence="1">
    <location>
        <begin position="31"/>
        <end position="45"/>
    </location>
</feature>
<keyword evidence="2" id="KW-1185">Reference proteome</keyword>
<feature type="compositionally biased region" description="Basic and acidic residues" evidence="1">
    <location>
        <begin position="101"/>
        <end position="110"/>
    </location>
</feature>
<dbReference type="WBParaSite" id="L893_g25592.t1">
    <property type="protein sequence ID" value="L893_g25592.t1"/>
    <property type="gene ID" value="L893_g25592"/>
</dbReference>
<protein>
    <submittedName>
        <fullName evidence="3">C2 domain-containing protein</fullName>
    </submittedName>
</protein>
<proteinExistence type="predicted"/>
<feature type="region of interest" description="Disordered" evidence="1">
    <location>
        <begin position="21"/>
        <end position="63"/>
    </location>
</feature>
<evidence type="ECO:0000313" key="2">
    <source>
        <dbReference type="Proteomes" id="UP000095287"/>
    </source>
</evidence>
<sequence length="136" mass="14646">MSPAPHEMSARIRVLLPMLLQSASPEPGDPINSSSALVTSTSGAPQGQRKKTGGQPSPQFNESINEAQLHVSACIFHFPSALMRSISGGNRALDFKLRGVQEHSTGRESIPRSIKANKGEDESRRRNKVSALQGFP</sequence>
<feature type="compositionally biased region" description="Polar residues" evidence="1">
    <location>
        <begin position="54"/>
        <end position="63"/>
    </location>
</feature>